<name>F5Y3L7_RAMTT</name>
<dbReference type="KEGG" id="rta:Rta_14050"/>
<keyword evidence="2" id="KW-1185">Reference proteome</keyword>
<dbReference type="OrthoDB" id="8903851at2"/>
<reference evidence="1 2" key="2">
    <citation type="journal article" date="2011" name="PLoS ONE">
        <title>The Cyst-Dividing Bacterium Ramlibacter tataouinensis TTB310 Genome Reveals a Well-Stocked Toolbox for Adaptation to a Desert Environment.</title>
        <authorList>
            <person name="De Luca G."/>
            <person name="Barakat M."/>
            <person name="Ortet P."/>
            <person name="Fochesato S."/>
            <person name="Jourlin-Castelli C."/>
            <person name="Ansaldi M."/>
            <person name="Py B."/>
            <person name="Fichant G."/>
            <person name="Coutinho P.M."/>
            <person name="Voulhoux R."/>
            <person name="Bastien O."/>
            <person name="Marechal E."/>
            <person name="Henrissat B."/>
            <person name="Quentin Y."/>
            <person name="Noirot P."/>
            <person name="Filloux A."/>
            <person name="Mejean V."/>
            <person name="Dubow M.S."/>
            <person name="Barras F."/>
            <person name="Barbe V."/>
            <person name="Weissenbach J."/>
            <person name="Mihalcescu I."/>
            <person name="Vermeglio A."/>
            <person name="Achouak W."/>
            <person name="Heulin T."/>
        </authorList>
    </citation>
    <scope>NUCLEOTIDE SEQUENCE [LARGE SCALE GENOMIC DNA]</scope>
    <source>
        <strain evidence="2">ATCC BAA-407 / DSM 14655 / LMG 21543 / TTB310</strain>
    </source>
</reference>
<evidence type="ECO:0000313" key="2">
    <source>
        <dbReference type="Proteomes" id="UP000008385"/>
    </source>
</evidence>
<dbReference type="AlphaFoldDB" id="F5Y3L7"/>
<dbReference type="EMBL" id="CP000245">
    <property type="protein sequence ID" value="AEG92491.1"/>
    <property type="molecule type" value="Genomic_DNA"/>
</dbReference>
<dbReference type="Proteomes" id="UP000008385">
    <property type="component" value="Chromosome"/>
</dbReference>
<gene>
    <name evidence="1" type="ordered locus">Rta_14050</name>
</gene>
<proteinExistence type="predicted"/>
<protein>
    <submittedName>
        <fullName evidence="1">Uncharacterized protein</fullName>
    </submittedName>
</protein>
<reference evidence="2" key="1">
    <citation type="submission" date="2006-01" db="EMBL/GenBank/DDBJ databases">
        <title>Genome of the cyst-dividing bacterium Ramlibacter tataouinensis.</title>
        <authorList>
            <person name="Barakat M."/>
            <person name="Ortet P."/>
            <person name="De Luca G."/>
            <person name="Jourlin-Castelli C."/>
            <person name="Ansaldi M."/>
            <person name="Py B."/>
            <person name="Fichant G."/>
            <person name="Coutinho P."/>
            <person name="Voulhoux R."/>
            <person name="Bastien O."/>
            <person name="Roy S."/>
            <person name="Marechal E."/>
            <person name="Henrissat B."/>
            <person name="Quentin Y."/>
            <person name="Noirot P."/>
            <person name="Filloux A."/>
            <person name="Mejean V."/>
            <person name="DuBow M."/>
            <person name="Barras F."/>
            <person name="Heulin T."/>
        </authorList>
    </citation>
    <scope>NUCLEOTIDE SEQUENCE [LARGE SCALE GENOMIC DNA]</scope>
    <source>
        <strain evidence="2">ATCC BAA-407 / DSM 14655 / LMG 21543 / TTB310</strain>
    </source>
</reference>
<organism evidence="1 2">
    <name type="scientific">Ramlibacter tataouinensis (strain ATCC BAA-407 / DSM 14655 / LMG 21543 / TTB310)</name>
    <dbReference type="NCBI Taxonomy" id="365046"/>
    <lineage>
        <taxon>Bacteria</taxon>
        <taxon>Pseudomonadati</taxon>
        <taxon>Pseudomonadota</taxon>
        <taxon>Betaproteobacteria</taxon>
        <taxon>Burkholderiales</taxon>
        <taxon>Comamonadaceae</taxon>
        <taxon>Ramlibacter</taxon>
    </lineage>
</organism>
<dbReference type="HOGENOM" id="CLU_993470_0_0_4"/>
<dbReference type="RefSeq" id="WP_013900724.1">
    <property type="nucleotide sequence ID" value="NC_015677.1"/>
</dbReference>
<dbReference type="eggNOG" id="ENOG5032AJC">
    <property type="taxonomic scope" value="Bacteria"/>
</dbReference>
<evidence type="ECO:0000313" key="1">
    <source>
        <dbReference type="EMBL" id="AEG92491.1"/>
    </source>
</evidence>
<sequence>MESRFDPALARKLLVPYVEQLRSRGYTDLREKVTRAEQETFEVRAPDGTLYQFEILFHWDDEANGDIRVIASAFHDPRGDMVNDGFVLSPDGKFLGDVRAQVDELRQFAQDRSLISLRRAGVDENKIQGFVLGSSDRLVLLQYVYDFNLDGLMVLRTEDISEVTRSKTDAFQERLLADEGLLSRVPFDYSVDLSSWGSVIAGLSGLHPLLILECELMEEPDFIVGRVLEIGANDVTVRYFTGAANWLEEPVKVRYDDITSCQVNTNYVNIYQRYFERNAP</sequence>
<accession>F5Y3L7</accession>